<dbReference type="AlphaFoldDB" id="A0A0S2TBP4"/>
<dbReference type="Proteomes" id="UP000055136">
    <property type="component" value="Chromosome"/>
</dbReference>
<feature type="chain" id="PRO_5006604831" description="Zinc-regulated TonB-dependent outer membrane receptor" evidence="1">
    <location>
        <begin position="20"/>
        <end position="397"/>
    </location>
</feature>
<gene>
    <name evidence="2" type="ORF">Tel_05165</name>
</gene>
<dbReference type="STRING" id="1748243.Tel_05165"/>
<name>A0A0S2TBP4_9GAMM</name>
<proteinExistence type="predicted"/>
<evidence type="ECO:0008006" key="4">
    <source>
        <dbReference type="Google" id="ProtNLM"/>
    </source>
</evidence>
<dbReference type="InterPro" id="IPR023614">
    <property type="entry name" value="Porin_dom_sf"/>
</dbReference>
<accession>A0A0S2TBP4</accession>
<reference evidence="2" key="1">
    <citation type="submission" date="2015-10" db="EMBL/GenBank/DDBJ databases">
        <title>Description of Candidatus Tenderia electrophaga gen. nov, sp. nov., an Uncultivated Electroautotroph from a Biocathode Enrichment.</title>
        <authorList>
            <person name="Eddie B.J."/>
            <person name="Malanoski A.P."/>
            <person name="Wang Z."/>
            <person name="Hall R.J."/>
            <person name="Oh S.D."/>
            <person name="Heiner C."/>
            <person name="Lin B."/>
            <person name="Strycharz-Glaven S.M."/>
        </authorList>
    </citation>
    <scope>NUCLEOTIDE SEQUENCE [LARGE SCALE GENOMIC DNA]</scope>
    <source>
        <strain evidence="2">NRL1</strain>
    </source>
</reference>
<organism evidence="2 3">
    <name type="scientific">Candidatus Tenderia electrophaga</name>
    <dbReference type="NCBI Taxonomy" id="1748243"/>
    <lineage>
        <taxon>Bacteria</taxon>
        <taxon>Pseudomonadati</taxon>
        <taxon>Pseudomonadota</taxon>
        <taxon>Gammaproteobacteria</taxon>
        <taxon>Candidatus Tenderiales</taxon>
        <taxon>Candidatus Tenderiaceae</taxon>
        <taxon>Candidatus Tenderia</taxon>
    </lineage>
</organism>
<keyword evidence="1" id="KW-0732">Signal</keyword>
<protein>
    <recommendedName>
        <fullName evidence="4">Zinc-regulated TonB-dependent outer membrane receptor</fullName>
    </recommendedName>
</protein>
<sequence>MYKYAFSAALCCVSLSAVAASNQFNPAISLILEGQYAAYDQDPENYELPGFMLGGESELVPEGFAMGHNELVLDANIDDRYYGKFTLAFAEHEGEMVTEVEEAYVETLGLPAGLSVRAGRFYSGIGYLNSHHRHAWDFSDAPLVYRGMLGGQVIDDGVQLRWLAPTPLFLQLGVEKTRGERFPAGGAANDGSGASAAFIKLGGDLGTSHSWQLGLSRWQAEVIDRDSGAHAHGGATEVPSFSGDSDISGIDFVWKWAPDGNPTQRNFKFQAEYFERDEDGTVVLEGSDPLETTTYQGEQSGWYMQGVYQFMPRWRVGLRHDRLRADNRGVDADVLAEAGLDDERHTPRRSSVMVDYSHSEYSRIQLQYNQDDSSSVADDQVFLYYVMSLGAHGAHRF</sequence>
<dbReference type="EMBL" id="CP013099">
    <property type="protein sequence ID" value="ALP52584.1"/>
    <property type="molecule type" value="Genomic_DNA"/>
</dbReference>
<dbReference type="Gene3D" id="2.40.160.10">
    <property type="entry name" value="Porin"/>
    <property type="match status" value="1"/>
</dbReference>
<dbReference type="SUPFAM" id="SSF56935">
    <property type="entry name" value="Porins"/>
    <property type="match status" value="1"/>
</dbReference>
<feature type="signal peptide" evidence="1">
    <location>
        <begin position="1"/>
        <end position="19"/>
    </location>
</feature>
<dbReference type="KEGG" id="tee:Tel_05165"/>
<evidence type="ECO:0000313" key="2">
    <source>
        <dbReference type="EMBL" id="ALP52584.1"/>
    </source>
</evidence>
<keyword evidence="3" id="KW-1185">Reference proteome</keyword>
<evidence type="ECO:0000256" key="1">
    <source>
        <dbReference type="SAM" id="SignalP"/>
    </source>
</evidence>
<evidence type="ECO:0000313" key="3">
    <source>
        <dbReference type="Proteomes" id="UP000055136"/>
    </source>
</evidence>